<evidence type="ECO:0008006" key="4">
    <source>
        <dbReference type="Google" id="ProtNLM"/>
    </source>
</evidence>
<dbReference type="InterPro" id="IPR026749">
    <property type="entry name" value="Tmem135"/>
</dbReference>
<evidence type="ECO:0000313" key="2">
    <source>
        <dbReference type="EMBL" id="GAT61092.1"/>
    </source>
</evidence>
<keyword evidence="3" id="KW-1185">Reference proteome</keyword>
<gene>
    <name evidence="2" type="ORF">MCHLO_17152</name>
</gene>
<protein>
    <recommendedName>
        <fullName evidence="4">Transmembrane protein 135 N-terminal domain-containing protein</fullName>
    </recommendedName>
</protein>
<dbReference type="PANTHER" id="PTHR12459:SF6">
    <property type="entry name" value="GB|AAD46013.1"/>
    <property type="match status" value="1"/>
</dbReference>
<proteinExistence type="predicted"/>
<name>A0ABQ0MCX8_MYCCL</name>
<reference evidence="2" key="1">
    <citation type="submission" date="2014-09" db="EMBL/GenBank/DDBJ databases">
        <title>Genome sequence of the luminous mushroom Mycena chlorophos for searching fungal bioluminescence genes.</title>
        <authorList>
            <person name="Tanaka Y."/>
            <person name="Kasuga D."/>
            <person name="Oba Y."/>
            <person name="Hase S."/>
            <person name="Sato K."/>
            <person name="Oba Y."/>
            <person name="Sakakibara Y."/>
        </authorList>
    </citation>
    <scope>NUCLEOTIDE SEQUENCE</scope>
</reference>
<dbReference type="EMBL" id="DF849975">
    <property type="protein sequence ID" value="GAT61092.1"/>
    <property type="molecule type" value="Genomic_DNA"/>
</dbReference>
<evidence type="ECO:0000256" key="1">
    <source>
        <dbReference type="SAM" id="MobiDB-lite"/>
    </source>
</evidence>
<feature type="compositionally biased region" description="Polar residues" evidence="1">
    <location>
        <begin position="157"/>
        <end position="167"/>
    </location>
</feature>
<accession>A0ABQ0MCX8</accession>
<feature type="region of interest" description="Disordered" evidence="1">
    <location>
        <begin position="146"/>
        <end position="174"/>
    </location>
</feature>
<organism evidence="2 3">
    <name type="scientific">Mycena chlorophos</name>
    <name type="common">Agaric fungus</name>
    <name type="synonym">Agaricus chlorophos</name>
    <dbReference type="NCBI Taxonomy" id="658473"/>
    <lineage>
        <taxon>Eukaryota</taxon>
        <taxon>Fungi</taxon>
        <taxon>Dikarya</taxon>
        <taxon>Basidiomycota</taxon>
        <taxon>Agaricomycotina</taxon>
        <taxon>Agaricomycetes</taxon>
        <taxon>Agaricomycetidae</taxon>
        <taxon>Agaricales</taxon>
        <taxon>Marasmiineae</taxon>
        <taxon>Mycenaceae</taxon>
        <taxon>Mycena</taxon>
    </lineage>
</organism>
<sequence>MVALELDPPPLKKRPRLDQQATTLSFDNVVSLAIYQQERLKDARQILWREKGQPVVQLNTLRECMEHAVKGGARSATLAFTARACFSLLLALIRIRKIPRSQWLALVRHAIFGEDSFRFATMMGAFATLYKLLVNALPILFPASSPVDDSRSDDGSETQTLIASPSSEETETFQPLPAPHLSLSAHAQLILGKQHSRRWHAALAGAVAGGLAVMCEKQGRRAMYAQQLFVRGLQGFYNNYSERWGIHVPHGASIVFALSVGQIMFAFFLRPDTLPKWYNDWIQMASHSTAEGFSFNRQLVQDGIFDIGALDKLIARPNTTTSNRAALQVLRERIISGDPTVPRYLPCEGLHQMTDGCVDIGIRRFFVVGRWMLPVYAALHFVPSIALRWKMFRADPLRVLLHAGIGSLKSSAFLGAFVSICQAVWCIKHNLHQHIMSSPALQRLIPKPFIDMLISRYSWWFAGLMTGLSLFFEDERRRGELAMYTLPKALESLWVVARGHGLVGKTGNWGESALAAFGSGMVMMIYQHDPEHLSSLVRRLLYQFVGPN</sequence>
<dbReference type="Proteomes" id="UP000815677">
    <property type="component" value="Unassembled WGS sequence"/>
</dbReference>
<evidence type="ECO:0000313" key="3">
    <source>
        <dbReference type="Proteomes" id="UP000815677"/>
    </source>
</evidence>
<dbReference type="PANTHER" id="PTHR12459">
    <property type="entry name" value="TRANSMEMBRANE PROTEIN 135-RELATED"/>
    <property type="match status" value="1"/>
</dbReference>